<dbReference type="Pfam" id="PF03437">
    <property type="entry name" value="BtpA"/>
    <property type="match status" value="1"/>
</dbReference>
<reference evidence="2" key="1">
    <citation type="journal article" date="2020" name="mSystems">
        <title>Genome- and Community-Level Interaction Insights into Carbon Utilization and Element Cycling Functions of Hydrothermarchaeota in Hydrothermal Sediment.</title>
        <authorList>
            <person name="Zhou Z."/>
            <person name="Liu Y."/>
            <person name="Xu W."/>
            <person name="Pan J."/>
            <person name="Luo Z.H."/>
            <person name="Li M."/>
        </authorList>
    </citation>
    <scope>NUCLEOTIDE SEQUENCE [LARGE SCALE GENOMIC DNA]</scope>
    <source>
        <strain evidence="4">SpSt-10</strain>
        <strain evidence="3">SpSt-62</strain>
        <strain evidence="2">SpSt-97</strain>
    </source>
</reference>
<organism evidence="2">
    <name type="scientific">Geoglobus ahangari</name>
    <dbReference type="NCBI Taxonomy" id="113653"/>
    <lineage>
        <taxon>Archaea</taxon>
        <taxon>Methanobacteriati</taxon>
        <taxon>Methanobacteriota</taxon>
        <taxon>Archaeoglobi</taxon>
        <taxon>Archaeoglobales</taxon>
        <taxon>Archaeoglobaceae</taxon>
        <taxon>Geoglobus</taxon>
    </lineage>
</organism>
<dbReference type="InterPro" id="IPR011060">
    <property type="entry name" value="RibuloseP-bd_barrel"/>
</dbReference>
<protein>
    <submittedName>
        <fullName evidence="2">BtpA/SgcQ family protein</fullName>
    </submittedName>
</protein>
<dbReference type="CDD" id="cd04722">
    <property type="entry name" value="TIM_phosphate_binding"/>
    <property type="match status" value="1"/>
</dbReference>
<dbReference type="EMBL" id="DRUC01000098">
    <property type="protein sequence ID" value="HHF48782.1"/>
    <property type="molecule type" value="Genomic_DNA"/>
</dbReference>
<evidence type="ECO:0000313" key="3">
    <source>
        <dbReference type="EMBL" id="HGU59847.1"/>
    </source>
</evidence>
<dbReference type="EMBL" id="DTPI01000031">
    <property type="protein sequence ID" value="HGE66680.1"/>
    <property type="molecule type" value="Genomic_DNA"/>
</dbReference>
<evidence type="ECO:0000256" key="1">
    <source>
        <dbReference type="ARBA" id="ARBA00006007"/>
    </source>
</evidence>
<dbReference type="EMBL" id="DTAK01000050">
    <property type="protein sequence ID" value="HGU59847.1"/>
    <property type="molecule type" value="Genomic_DNA"/>
</dbReference>
<sequence>MIIGCLHLKPLPGSPEFDDFDEVLEHAVRNAKKLEEGGVDAIIIENFNDKPFLMEVGKETVAAMTVVAKEVRDTVSIPIGINVLRNDGIAAASIAKAVKADFIRVNQLFFPSVMPEGFSDPIAGKLARFIRSIKLKVMIFADICVKHAVHFAGIENYIENADRSFADAFVVTGEATGKPPKISDVKYIAGRVRAPIIVGSGITPKNIEKFRKYAYAFIVGSYFKRGDEIDVEKVRRLTTLF</sequence>
<dbReference type="PANTHER" id="PTHR21381:SF3">
    <property type="entry name" value="SGC REGION PROTEIN SGCQ-RELATED"/>
    <property type="match status" value="1"/>
</dbReference>
<dbReference type="AlphaFoldDB" id="A0A7C3YG01"/>
<dbReference type="PIRSF" id="PIRSF005956">
    <property type="entry name" value="BtpA"/>
    <property type="match status" value="1"/>
</dbReference>
<gene>
    <name evidence="4" type="ORF">ENL48_06595</name>
    <name evidence="3" type="ORF">ENT89_06840</name>
    <name evidence="2" type="ORF">ENX77_06165</name>
</gene>
<dbReference type="InterPro" id="IPR005137">
    <property type="entry name" value="BtpA"/>
</dbReference>
<dbReference type="SUPFAM" id="SSF51366">
    <property type="entry name" value="Ribulose-phoshate binding barrel"/>
    <property type="match status" value="1"/>
</dbReference>
<dbReference type="PANTHER" id="PTHR21381">
    <property type="entry name" value="ZGC:162297"/>
    <property type="match status" value="1"/>
</dbReference>
<comment type="similarity">
    <text evidence="1">Belongs to the BtpA family.</text>
</comment>
<evidence type="ECO:0000313" key="2">
    <source>
        <dbReference type="EMBL" id="HGE66680.1"/>
    </source>
</evidence>
<comment type="caution">
    <text evidence="2">The sequence shown here is derived from an EMBL/GenBank/DDBJ whole genome shotgun (WGS) entry which is preliminary data.</text>
</comment>
<proteinExistence type="inferred from homology"/>
<dbReference type="NCBIfam" id="TIGR00259">
    <property type="entry name" value="thylakoid_BtpA"/>
    <property type="match status" value="1"/>
</dbReference>
<accession>A0A7C3YG01</accession>
<name>A0A7C3YG01_9EURY</name>
<evidence type="ECO:0000313" key="4">
    <source>
        <dbReference type="EMBL" id="HHF48782.1"/>
    </source>
</evidence>